<comment type="caution">
    <text evidence="1">The sequence shown here is derived from an EMBL/GenBank/DDBJ whole genome shotgun (WGS) entry which is preliminary data.</text>
</comment>
<evidence type="ECO:0000313" key="1">
    <source>
        <dbReference type="EMBL" id="PNX80004.1"/>
    </source>
</evidence>
<sequence>VAQDNEGCYEARTLLGLGSVSVSDMPQWLTLTLMITSNYEVLAQVLEEAGYTKDSFLVLSDFMKVLKQLISSITCCTGILKFHLGLGKPSLE</sequence>
<reference evidence="1 2" key="2">
    <citation type="journal article" date="2017" name="Front. Plant Sci.">
        <title>Gene Classification and Mining of Molecular Markers Useful in Red Clover (Trifolium pratense) Breeding.</title>
        <authorList>
            <person name="Istvanek J."/>
            <person name="Dluhosova J."/>
            <person name="Dluhos P."/>
            <person name="Patkova L."/>
            <person name="Nedelnik J."/>
            <person name="Repkova J."/>
        </authorList>
    </citation>
    <scope>NUCLEOTIDE SEQUENCE [LARGE SCALE GENOMIC DNA]</scope>
    <source>
        <strain evidence="2">cv. Tatra</strain>
        <tissue evidence="1">Young leaves</tissue>
    </source>
</reference>
<evidence type="ECO:0000313" key="2">
    <source>
        <dbReference type="Proteomes" id="UP000236291"/>
    </source>
</evidence>
<protein>
    <submittedName>
        <fullName evidence="1">Uncharacterized protein</fullName>
    </submittedName>
</protein>
<reference evidence="1 2" key="1">
    <citation type="journal article" date="2014" name="Am. J. Bot.">
        <title>Genome assembly and annotation for red clover (Trifolium pratense; Fabaceae).</title>
        <authorList>
            <person name="Istvanek J."/>
            <person name="Jaros M."/>
            <person name="Krenek A."/>
            <person name="Repkova J."/>
        </authorList>
    </citation>
    <scope>NUCLEOTIDE SEQUENCE [LARGE SCALE GENOMIC DNA]</scope>
    <source>
        <strain evidence="2">cv. Tatra</strain>
        <tissue evidence="1">Young leaves</tissue>
    </source>
</reference>
<dbReference type="EMBL" id="ASHM01037066">
    <property type="protein sequence ID" value="PNX80004.1"/>
    <property type="molecule type" value="Genomic_DNA"/>
</dbReference>
<feature type="non-terminal residue" evidence="1">
    <location>
        <position position="1"/>
    </location>
</feature>
<organism evidence="1 2">
    <name type="scientific">Trifolium pratense</name>
    <name type="common">Red clover</name>
    <dbReference type="NCBI Taxonomy" id="57577"/>
    <lineage>
        <taxon>Eukaryota</taxon>
        <taxon>Viridiplantae</taxon>
        <taxon>Streptophyta</taxon>
        <taxon>Embryophyta</taxon>
        <taxon>Tracheophyta</taxon>
        <taxon>Spermatophyta</taxon>
        <taxon>Magnoliopsida</taxon>
        <taxon>eudicotyledons</taxon>
        <taxon>Gunneridae</taxon>
        <taxon>Pentapetalae</taxon>
        <taxon>rosids</taxon>
        <taxon>fabids</taxon>
        <taxon>Fabales</taxon>
        <taxon>Fabaceae</taxon>
        <taxon>Papilionoideae</taxon>
        <taxon>50 kb inversion clade</taxon>
        <taxon>NPAAA clade</taxon>
        <taxon>Hologalegina</taxon>
        <taxon>IRL clade</taxon>
        <taxon>Trifolieae</taxon>
        <taxon>Trifolium</taxon>
    </lineage>
</organism>
<gene>
    <name evidence="1" type="ORF">L195_g035998</name>
</gene>
<dbReference type="Proteomes" id="UP000236291">
    <property type="component" value="Unassembled WGS sequence"/>
</dbReference>
<name>A0A2K3LN90_TRIPR</name>
<proteinExistence type="predicted"/>
<dbReference type="AlphaFoldDB" id="A0A2K3LN90"/>
<accession>A0A2K3LN90</accession>